<dbReference type="EMBL" id="JMEE01000036">
    <property type="protein sequence ID" value="RWR01552.1"/>
    <property type="molecule type" value="Genomic_DNA"/>
</dbReference>
<dbReference type="PANTHER" id="PTHR34156">
    <property type="entry name" value="OUTER MEMBRANE PROTEIN-RELATED-RELATED"/>
    <property type="match status" value="1"/>
</dbReference>
<dbReference type="Proteomes" id="UP000288794">
    <property type="component" value="Unassembled WGS sequence"/>
</dbReference>
<proteinExistence type="predicted"/>
<feature type="signal peptide" evidence="2">
    <location>
        <begin position="1"/>
        <end position="22"/>
    </location>
</feature>
<reference evidence="4 5" key="1">
    <citation type="submission" date="2014-04" db="EMBL/GenBank/DDBJ databases">
        <title>Draft genome sequence of Pantoea beijingensis strain LMG 27579, an emerging pathogen to Pleurotus eryngii with potential industrial application.</title>
        <authorList>
            <person name="Xu F."/>
            <person name="Liu Y."/>
            <person name="Wang S."/>
            <person name="Yin Y."/>
            <person name="Ma Y."/>
            <person name="Zhao S."/>
            <person name="Rong C."/>
        </authorList>
    </citation>
    <scope>NUCLEOTIDE SEQUENCE [LARGE SCALE GENOMIC DNA]</scope>
    <source>
        <strain evidence="4 5">LMG 27579</strain>
    </source>
</reference>
<evidence type="ECO:0000256" key="2">
    <source>
        <dbReference type="SAM" id="SignalP"/>
    </source>
</evidence>
<dbReference type="InterPro" id="IPR010854">
    <property type="entry name" value="YdgH/BhsA/McbA-like_dom"/>
</dbReference>
<dbReference type="InterPro" id="IPR051096">
    <property type="entry name" value="BhsA/McbA_stress_biofilm_assoc"/>
</dbReference>
<protein>
    <submittedName>
        <fullName evidence="4">Membrane protein</fullName>
    </submittedName>
</protein>
<name>A0A443IBM2_9GAMM</name>
<accession>A0A443IBM2</accession>
<comment type="caution">
    <text evidence="4">The sequence shown here is derived from an EMBL/GenBank/DDBJ whole genome shotgun (WGS) entry which is preliminary data.</text>
</comment>
<sequence length="87" mass="9128">MKIKTTIATLSLLSLMAFGASAAELVTTEQASNLQSAGIITASGIGSTPTDMRETLSQKADAQGAHAYRVIEARTGDSWHATAELYK</sequence>
<evidence type="ECO:0000259" key="3">
    <source>
        <dbReference type="Pfam" id="PF07338"/>
    </source>
</evidence>
<keyword evidence="1 2" id="KW-0732">Signal</keyword>
<dbReference type="Pfam" id="PF07338">
    <property type="entry name" value="YdgH_BhsA-like"/>
    <property type="match status" value="1"/>
</dbReference>
<dbReference type="NCBIfam" id="NF033776">
    <property type="entry name" value="stress_YhcN"/>
    <property type="match status" value="1"/>
</dbReference>
<feature type="domain" description="YdgH/BhsA/McbA-like" evidence="3">
    <location>
        <begin position="34"/>
        <end position="87"/>
    </location>
</feature>
<evidence type="ECO:0000256" key="1">
    <source>
        <dbReference type="ARBA" id="ARBA00022729"/>
    </source>
</evidence>
<dbReference type="AlphaFoldDB" id="A0A443IBM2"/>
<gene>
    <name evidence="4" type="ORF">ED28_13775</name>
</gene>
<dbReference type="InterPro" id="IPR047775">
    <property type="entry name" value="Stress_YhcN-like"/>
</dbReference>
<dbReference type="SUPFAM" id="SSF159871">
    <property type="entry name" value="YdgH-like"/>
    <property type="match status" value="1"/>
</dbReference>
<dbReference type="Gene3D" id="3.30.1660.10">
    <property type="entry name" value="Flavin-binding protein dodecin"/>
    <property type="match status" value="1"/>
</dbReference>
<dbReference type="InterPro" id="IPR036275">
    <property type="entry name" value="YdgH-like_sf"/>
</dbReference>
<keyword evidence="5" id="KW-1185">Reference proteome</keyword>
<evidence type="ECO:0000313" key="4">
    <source>
        <dbReference type="EMBL" id="RWR01552.1"/>
    </source>
</evidence>
<dbReference type="InterPro" id="IPR025543">
    <property type="entry name" value="Dodecin-like"/>
</dbReference>
<dbReference type="PANTHER" id="PTHR34156:SF5">
    <property type="entry name" value="OUTER MEMBRANE PROTEIN"/>
    <property type="match status" value="1"/>
</dbReference>
<dbReference type="RefSeq" id="WP_128178638.1">
    <property type="nucleotide sequence ID" value="NZ_CP071409.1"/>
</dbReference>
<organism evidence="4 5">
    <name type="scientific">[Pantoea] beijingensis</name>
    <dbReference type="NCBI Taxonomy" id="1324864"/>
    <lineage>
        <taxon>Bacteria</taxon>
        <taxon>Pseudomonadati</taxon>
        <taxon>Pseudomonadota</taxon>
        <taxon>Gammaproteobacteria</taxon>
        <taxon>Enterobacterales</taxon>
        <taxon>Erwiniaceae</taxon>
        <taxon>Erwinia</taxon>
    </lineage>
</organism>
<feature type="chain" id="PRO_5019281377" evidence="2">
    <location>
        <begin position="23"/>
        <end position="87"/>
    </location>
</feature>
<evidence type="ECO:0000313" key="5">
    <source>
        <dbReference type="Proteomes" id="UP000288794"/>
    </source>
</evidence>